<protein>
    <submittedName>
        <fullName evidence="1">Uncharacterized protein</fullName>
    </submittedName>
</protein>
<accession>A0A1J4MXM5</accession>
<name>A0A1J4MXM5_9ACTN</name>
<dbReference type="STRING" id="1844.UG56_024485"/>
<proteinExistence type="predicted"/>
<reference evidence="1" key="1">
    <citation type="submission" date="2016-10" db="EMBL/GenBank/DDBJ databases">
        <title>Draft Genome Sequence of Nocardioides luteus Strain BAFB, an Alkane-Degrading Bacterium Isolated from JP-7 Polluted Soil.</title>
        <authorList>
            <person name="Brown L."/>
            <person name="Ruiz O.N."/>
            <person name="Gunasekera T."/>
        </authorList>
    </citation>
    <scope>NUCLEOTIDE SEQUENCE [LARGE SCALE GENOMIC DNA]</scope>
    <source>
        <strain evidence="1">BAFB</strain>
    </source>
</reference>
<comment type="caution">
    <text evidence="1">The sequence shown here is derived from an EMBL/GenBank/DDBJ whole genome shotgun (WGS) entry which is preliminary data.</text>
</comment>
<keyword evidence="2" id="KW-1185">Reference proteome</keyword>
<evidence type="ECO:0000313" key="1">
    <source>
        <dbReference type="EMBL" id="OIJ24093.1"/>
    </source>
</evidence>
<gene>
    <name evidence="1" type="ORF">UG56_024485</name>
</gene>
<organism evidence="1 2">
    <name type="scientific">Nocardioides luteus</name>
    <dbReference type="NCBI Taxonomy" id="1844"/>
    <lineage>
        <taxon>Bacteria</taxon>
        <taxon>Bacillati</taxon>
        <taxon>Actinomycetota</taxon>
        <taxon>Actinomycetes</taxon>
        <taxon>Propionibacteriales</taxon>
        <taxon>Nocardioidaceae</taxon>
        <taxon>Nocardioides</taxon>
    </lineage>
</organism>
<evidence type="ECO:0000313" key="2">
    <source>
        <dbReference type="Proteomes" id="UP000033772"/>
    </source>
</evidence>
<sequence>MLTLDGKLVDWSKPPRQTDLVLWSRLTSGGKQVKGSARTIAHLCAIDAAAQMKFGTRIVVIQAPFNTTVPASAGTHDHDACTDLHIPGVNWRTQEKWLRANGYACWYRFPPTFGHHIHGFTLPPQSGVVRSDDFRDLGVTVGKFVDGGSTLFGSLVTSSQLEDYYHHAFGLKGMHGANTDEAWHPTHIEKTIFDYAAFARSKAKPAWTPKDTKSNLAIIQQQFQIAAGLRKGKRIRTNGVGWIQKALNAKAGANLVVNGIVDSATLAAWKKFEIQSGGTGAKTTPDPKGLKKLQIAFRFVGPEAHLPVG</sequence>
<dbReference type="Proteomes" id="UP000033772">
    <property type="component" value="Unassembled WGS sequence"/>
</dbReference>
<dbReference type="EMBL" id="JZDQ02000046">
    <property type="protein sequence ID" value="OIJ24093.1"/>
    <property type="molecule type" value="Genomic_DNA"/>
</dbReference>
<dbReference type="AlphaFoldDB" id="A0A1J4MXM5"/>